<dbReference type="SUPFAM" id="SSF54197">
    <property type="entry name" value="HIT-like"/>
    <property type="match status" value="1"/>
</dbReference>
<evidence type="ECO:0000259" key="2">
    <source>
        <dbReference type="PROSITE" id="PS51084"/>
    </source>
</evidence>
<keyword evidence="3" id="KW-0808">Transferase</keyword>
<dbReference type="RefSeq" id="WP_374642036.1">
    <property type="nucleotide sequence ID" value="NZ_JBHTBX010000003.1"/>
</dbReference>
<dbReference type="PANTHER" id="PTHR46648:SF1">
    <property type="entry name" value="ADENOSINE 5'-MONOPHOSPHORAMIDASE HNT1"/>
    <property type="match status" value="1"/>
</dbReference>
<dbReference type="EC" id="2.1.1.-" evidence="3"/>
<dbReference type="GO" id="GO:0008168">
    <property type="term" value="F:methyltransferase activity"/>
    <property type="evidence" value="ECO:0007669"/>
    <property type="project" value="UniProtKB-KW"/>
</dbReference>
<dbReference type="PROSITE" id="PS51084">
    <property type="entry name" value="HIT_2"/>
    <property type="match status" value="1"/>
</dbReference>
<dbReference type="InterPro" id="IPR036265">
    <property type="entry name" value="HIT-like_sf"/>
</dbReference>
<dbReference type="EMBL" id="JBHTBX010000003">
    <property type="protein sequence ID" value="MFC7433956.1"/>
    <property type="molecule type" value="Genomic_DNA"/>
</dbReference>
<proteinExistence type="predicted"/>
<keyword evidence="4" id="KW-1185">Reference proteome</keyword>
<evidence type="ECO:0000313" key="4">
    <source>
        <dbReference type="Proteomes" id="UP001596495"/>
    </source>
</evidence>
<organism evidence="3 4">
    <name type="scientific">Hydrogenophaga bisanensis</name>
    <dbReference type="NCBI Taxonomy" id="439611"/>
    <lineage>
        <taxon>Bacteria</taxon>
        <taxon>Pseudomonadati</taxon>
        <taxon>Pseudomonadota</taxon>
        <taxon>Betaproteobacteria</taxon>
        <taxon>Burkholderiales</taxon>
        <taxon>Comamonadaceae</taxon>
        <taxon>Hydrogenophaga</taxon>
    </lineage>
</organism>
<dbReference type="InterPro" id="IPR001310">
    <property type="entry name" value="Histidine_triad_HIT"/>
</dbReference>
<dbReference type="InterPro" id="IPR011146">
    <property type="entry name" value="HIT-like"/>
</dbReference>
<evidence type="ECO:0000313" key="3">
    <source>
        <dbReference type="EMBL" id="MFC7433956.1"/>
    </source>
</evidence>
<dbReference type="PANTHER" id="PTHR46648">
    <property type="entry name" value="HIT FAMILY PROTEIN 1"/>
    <property type="match status" value="1"/>
</dbReference>
<comment type="caution">
    <text evidence="3">The sequence shown here is derived from an EMBL/GenBank/DDBJ whole genome shotgun (WGS) entry which is preliminary data.</text>
</comment>
<dbReference type="Proteomes" id="UP001596495">
    <property type="component" value="Unassembled WGS sequence"/>
</dbReference>
<feature type="short sequence motif" description="Histidine triad motif" evidence="1">
    <location>
        <begin position="98"/>
        <end position="102"/>
    </location>
</feature>
<name>A0ABW2R7A4_9BURK</name>
<dbReference type="PRINTS" id="PR00332">
    <property type="entry name" value="HISTRIAD"/>
</dbReference>
<dbReference type="Gene3D" id="3.30.428.10">
    <property type="entry name" value="HIT-like"/>
    <property type="match status" value="1"/>
</dbReference>
<gene>
    <name evidence="3" type="ORF">ACFQNJ_05475</name>
</gene>
<accession>A0ABW2R7A4</accession>
<feature type="domain" description="HIT" evidence="2">
    <location>
        <begin position="6"/>
        <end position="113"/>
    </location>
</feature>
<reference evidence="4" key="1">
    <citation type="journal article" date="2019" name="Int. J. Syst. Evol. Microbiol.">
        <title>The Global Catalogue of Microorganisms (GCM) 10K type strain sequencing project: providing services to taxonomists for standard genome sequencing and annotation.</title>
        <authorList>
            <consortium name="The Broad Institute Genomics Platform"/>
            <consortium name="The Broad Institute Genome Sequencing Center for Infectious Disease"/>
            <person name="Wu L."/>
            <person name="Ma J."/>
        </authorList>
    </citation>
    <scope>NUCLEOTIDE SEQUENCE [LARGE SCALE GENOMIC DNA]</scope>
    <source>
        <strain evidence="4">CCUG 54518</strain>
    </source>
</reference>
<sequence>MIQDSVFTRIIRREIPAAIVYEDDQVIAFMDAGQVNPGHVLVATRRQVETLVELEEAEVAHLFAVAHRVARAVQAAFTPEGMTLLQTNRPAGWQTVPHVHVHVLPRHANDGADLVWPRQDPSLEVLRGYAQRIRL</sequence>
<evidence type="ECO:0000256" key="1">
    <source>
        <dbReference type="PROSITE-ProRule" id="PRU00464"/>
    </source>
</evidence>
<dbReference type="Pfam" id="PF01230">
    <property type="entry name" value="HIT"/>
    <property type="match status" value="1"/>
</dbReference>
<keyword evidence="3" id="KW-0489">Methyltransferase</keyword>
<protein>
    <submittedName>
        <fullName evidence="3">HIT family protein</fullName>
        <ecNumber evidence="3">2.1.1.-</ecNumber>
    </submittedName>
</protein>
<dbReference type="GO" id="GO:0032259">
    <property type="term" value="P:methylation"/>
    <property type="evidence" value="ECO:0007669"/>
    <property type="project" value="UniProtKB-KW"/>
</dbReference>